<sequence>MGKLDLDYYYGKESEQFTFYRLPKALITDSRFKDVTNNAKLLYGLMLDRMSLSRKRGWLDDENRVYIKYAITSIAEDLNIAKNTGASLLKELQDVGLIEMIQQNGKANIIYVKNFISENKAVDEPIVPNDSQSSTKLEPDKKEDQSNICTGSNLEPVENTNQSILSAGNPYEPDNFSRRIRLSRGTVSNIEPVPAQKLSPNNILDNNKLSETNPIYPSGEANVTRQIDAMDEASAYMEIIKDNIDYDIMMSDKSWSDRNLYDELFNIICDVVCVPRKTIRIGGEDYPYQLVKSKFLKLTSSHLQYVIGCISNNTTKVNNIKAYLITSLYNAPNTMDHYYTAEVNHDLYGVG</sequence>
<dbReference type="InterPro" id="IPR046059">
    <property type="entry name" value="DUF6017"/>
</dbReference>
<evidence type="ECO:0000313" key="5">
    <source>
        <dbReference type="Proteomes" id="UP000199228"/>
    </source>
</evidence>
<feature type="domain" description="Replication initiator A N-terminal" evidence="2">
    <location>
        <begin position="18"/>
        <end position="92"/>
    </location>
</feature>
<dbReference type="OrthoDB" id="9803733at2"/>
<dbReference type="STRING" id="1732.SAMN02910417_00097"/>
<dbReference type="Pfam" id="PF06970">
    <property type="entry name" value="RepA_N"/>
    <property type="match status" value="1"/>
</dbReference>
<feature type="compositionally biased region" description="Polar residues" evidence="1">
    <location>
        <begin position="146"/>
        <end position="156"/>
    </location>
</feature>
<dbReference type="Proteomes" id="UP000199228">
    <property type="component" value="Unassembled WGS sequence"/>
</dbReference>
<dbReference type="Pfam" id="PF19481">
    <property type="entry name" value="DUF6017"/>
    <property type="match status" value="1"/>
</dbReference>
<feature type="domain" description="DUF6017" evidence="3">
    <location>
        <begin position="225"/>
        <end position="347"/>
    </location>
</feature>
<dbReference type="InterPro" id="IPR010724">
    <property type="entry name" value="RepA_N"/>
</dbReference>
<gene>
    <name evidence="4" type="ORF">SAMN02910417_00097</name>
</gene>
<evidence type="ECO:0000313" key="4">
    <source>
        <dbReference type="EMBL" id="SDB01857.1"/>
    </source>
</evidence>
<protein>
    <submittedName>
        <fullName evidence="4">Replication initiator protein A (RepA) N-terminus</fullName>
    </submittedName>
</protein>
<evidence type="ECO:0000256" key="1">
    <source>
        <dbReference type="SAM" id="MobiDB-lite"/>
    </source>
</evidence>
<name>A0A1G6A0B8_EUBOX</name>
<dbReference type="EMBL" id="FMXR01000004">
    <property type="protein sequence ID" value="SDB01857.1"/>
    <property type="molecule type" value="Genomic_DNA"/>
</dbReference>
<organism evidence="4 5">
    <name type="scientific">Eubacterium oxidoreducens</name>
    <dbReference type="NCBI Taxonomy" id="1732"/>
    <lineage>
        <taxon>Bacteria</taxon>
        <taxon>Bacillati</taxon>
        <taxon>Bacillota</taxon>
        <taxon>Clostridia</taxon>
        <taxon>Eubacteriales</taxon>
        <taxon>Eubacteriaceae</taxon>
        <taxon>Eubacterium</taxon>
    </lineage>
</organism>
<keyword evidence="5" id="KW-1185">Reference proteome</keyword>
<proteinExistence type="predicted"/>
<dbReference type="RefSeq" id="WP_090170881.1">
    <property type="nucleotide sequence ID" value="NZ_FMXR01000004.1"/>
</dbReference>
<feature type="region of interest" description="Disordered" evidence="1">
    <location>
        <begin position="125"/>
        <end position="156"/>
    </location>
</feature>
<reference evidence="4 5" key="1">
    <citation type="submission" date="2016-10" db="EMBL/GenBank/DDBJ databases">
        <authorList>
            <person name="de Groot N.N."/>
        </authorList>
    </citation>
    <scope>NUCLEOTIDE SEQUENCE [LARGE SCALE GENOMIC DNA]</scope>
    <source>
        <strain evidence="4 5">DSM 3217</strain>
    </source>
</reference>
<evidence type="ECO:0000259" key="2">
    <source>
        <dbReference type="Pfam" id="PF06970"/>
    </source>
</evidence>
<evidence type="ECO:0000259" key="3">
    <source>
        <dbReference type="Pfam" id="PF19481"/>
    </source>
</evidence>
<dbReference type="AlphaFoldDB" id="A0A1G6A0B8"/>
<accession>A0A1G6A0B8</accession>